<dbReference type="EMBL" id="UOFT01000054">
    <property type="protein sequence ID" value="VAW96984.1"/>
    <property type="molecule type" value="Genomic_DNA"/>
</dbReference>
<dbReference type="CDD" id="cd07346">
    <property type="entry name" value="ABC_6TM_exporters"/>
    <property type="match status" value="1"/>
</dbReference>
<keyword evidence="5 7" id="KW-1133">Transmembrane helix</keyword>
<dbReference type="GO" id="GO:0016020">
    <property type="term" value="C:membrane"/>
    <property type="evidence" value="ECO:0007669"/>
    <property type="project" value="UniProtKB-SubCell"/>
</dbReference>
<reference evidence="10" key="1">
    <citation type="submission" date="2018-06" db="EMBL/GenBank/DDBJ databases">
        <authorList>
            <person name="Zhirakovskaya E."/>
        </authorList>
    </citation>
    <scope>NUCLEOTIDE SEQUENCE</scope>
</reference>
<dbReference type="GO" id="GO:0005524">
    <property type="term" value="F:ATP binding"/>
    <property type="evidence" value="ECO:0007669"/>
    <property type="project" value="UniProtKB-KW"/>
</dbReference>
<feature type="domain" description="ABC transporter" evidence="8">
    <location>
        <begin position="377"/>
        <end position="610"/>
    </location>
</feature>
<comment type="subcellular location">
    <subcellularLocation>
        <location evidence="1">Membrane</location>
        <topology evidence="1">Multi-pass membrane protein</topology>
    </subcellularLocation>
</comment>
<evidence type="ECO:0000313" key="10">
    <source>
        <dbReference type="EMBL" id="VAW96984.1"/>
    </source>
</evidence>
<dbReference type="PROSITE" id="PS50893">
    <property type="entry name" value="ABC_TRANSPORTER_2"/>
    <property type="match status" value="1"/>
</dbReference>
<dbReference type="GO" id="GO:0016887">
    <property type="term" value="F:ATP hydrolysis activity"/>
    <property type="evidence" value="ECO:0007669"/>
    <property type="project" value="InterPro"/>
</dbReference>
<dbReference type="Gene3D" id="1.20.1560.10">
    <property type="entry name" value="ABC transporter type 1, transmembrane domain"/>
    <property type="match status" value="1"/>
</dbReference>
<dbReference type="SUPFAM" id="SSF90123">
    <property type="entry name" value="ABC transporter transmembrane region"/>
    <property type="match status" value="1"/>
</dbReference>
<evidence type="ECO:0000259" key="8">
    <source>
        <dbReference type="PROSITE" id="PS50893"/>
    </source>
</evidence>
<feature type="transmembrane region" description="Helical" evidence="7">
    <location>
        <begin position="40"/>
        <end position="62"/>
    </location>
</feature>
<feature type="transmembrane region" description="Helical" evidence="7">
    <location>
        <begin position="94"/>
        <end position="116"/>
    </location>
</feature>
<evidence type="ECO:0000256" key="5">
    <source>
        <dbReference type="ARBA" id="ARBA00022989"/>
    </source>
</evidence>
<name>A0A3B1ASL6_9ZZZZ</name>
<dbReference type="FunFam" id="3.40.50.300:FF:001492">
    <property type="entry name" value="ABC transporter ATP-binding protein/permease"/>
    <property type="match status" value="1"/>
</dbReference>
<evidence type="ECO:0000256" key="1">
    <source>
        <dbReference type="ARBA" id="ARBA00004141"/>
    </source>
</evidence>
<keyword evidence="4 10" id="KW-0067">ATP-binding</keyword>
<dbReference type="InterPro" id="IPR036640">
    <property type="entry name" value="ABC1_TM_sf"/>
</dbReference>
<evidence type="ECO:0000256" key="7">
    <source>
        <dbReference type="SAM" id="Phobius"/>
    </source>
</evidence>
<feature type="domain" description="ABC transmembrane type-1" evidence="9">
    <location>
        <begin position="42"/>
        <end position="335"/>
    </location>
</feature>
<keyword evidence="3" id="KW-0547">Nucleotide-binding</keyword>
<feature type="transmembrane region" description="Helical" evidence="7">
    <location>
        <begin position="286"/>
        <end position="308"/>
    </location>
</feature>
<dbReference type="PANTHER" id="PTHR43394:SF1">
    <property type="entry name" value="ATP-BINDING CASSETTE SUB-FAMILY B MEMBER 10, MITOCHONDRIAL"/>
    <property type="match status" value="1"/>
</dbReference>
<feature type="transmembrane region" description="Helical" evidence="7">
    <location>
        <begin position="178"/>
        <end position="195"/>
    </location>
</feature>
<evidence type="ECO:0000256" key="4">
    <source>
        <dbReference type="ARBA" id="ARBA00022840"/>
    </source>
</evidence>
<dbReference type="InterPro" id="IPR011527">
    <property type="entry name" value="ABC1_TM_dom"/>
</dbReference>
<dbReference type="InterPro" id="IPR003439">
    <property type="entry name" value="ABC_transporter-like_ATP-bd"/>
</dbReference>
<protein>
    <submittedName>
        <fullName evidence="10">Efflux ABC transporter, permease/ATP-binding protein</fullName>
    </submittedName>
</protein>
<dbReference type="InterPro" id="IPR027417">
    <property type="entry name" value="P-loop_NTPase"/>
</dbReference>
<dbReference type="SUPFAM" id="SSF52540">
    <property type="entry name" value="P-loop containing nucleoside triphosphate hydrolases"/>
    <property type="match status" value="1"/>
</dbReference>
<dbReference type="PROSITE" id="PS50929">
    <property type="entry name" value="ABC_TM1F"/>
    <property type="match status" value="1"/>
</dbReference>
<dbReference type="Pfam" id="PF00005">
    <property type="entry name" value="ABC_tran"/>
    <property type="match status" value="1"/>
</dbReference>
<evidence type="ECO:0000256" key="2">
    <source>
        <dbReference type="ARBA" id="ARBA00022692"/>
    </source>
</evidence>
<dbReference type="Gene3D" id="3.40.50.300">
    <property type="entry name" value="P-loop containing nucleotide triphosphate hydrolases"/>
    <property type="match status" value="1"/>
</dbReference>
<dbReference type="GO" id="GO:0015421">
    <property type="term" value="F:ABC-type oligopeptide transporter activity"/>
    <property type="evidence" value="ECO:0007669"/>
    <property type="project" value="TreeGrafter"/>
</dbReference>
<dbReference type="InterPro" id="IPR017871">
    <property type="entry name" value="ABC_transporter-like_CS"/>
</dbReference>
<dbReference type="SMART" id="SM00382">
    <property type="entry name" value="AAA"/>
    <property type="match status" value="1"/>
</dbReference>
<organism evidence="10">
    <name type="scientific">hydrothermal vent metagenome</name>
    <dbReference type="NCBI Taxonomy" id="652676"/>
    <lineage>
        <taxon>unclassified sequences</taxon>
        <taxon>metagenomes</taxon>
        <taxon>ecological metagenomes</taxon>
    </lineage>
</organism>
<feature type="transmembrane region" description="Helical" evidence="7">
    <location>
        <begin position="201"/>
        <end position="218"/>
    </location>
</feature>
<dbReference type="InterPro" id="IPR039421">
    <property type="entry name" value="Type_1_exporter"/>
</dbReference>
<evidence type="ECO:0000256" key="3">
    <source>
        <dbReference type="ARBA" id="ARBA00022741"/>
    </source>
</evidence>
<dbReference type="InterPro" id="IPR003593">
    <property type="entry name" value="AAA+_ATPase"/>
</dbReference>
<keyword evidence="2 7" id="KW-0812">Transmembrane</keyword>
<dbReference type="AlphaFoldDB" id="A0A3B1ASL6"/>
<dbReference type="PANTHER" id="PTHR43394">
    <property type="entry name" value="ATP-DEPENDENT PERMEASE MDL1, MITOCHONDRIAL"/>
    <property type="match status" value="1"/>
</dbReference>
<gene>
    <name evidence="10" type="ORF">MNBD_GAMMA23-1410</name>
</gene>
<evidence type="ECO:0000256" key="6">
    <source>
        <dbReference type="ARBA" id="ARBA00023136"/>
    </source>
</evidence>
<dbReference type="PROSITE" id="PS00211">
    <property type="entry name" value="ABC_TRANSPORTER_1"/>
    <property type="match status" value="1"/>
</dbReference>
<keyword evidence="6 7" id="KW-0472">Membrane</keyword>
<proteinExistence type="predicted"/>
<evidence type="ECO:0000259" key="9">
    <source>
        <dbReference type="PROSITE" id="PS50929"/>
    </source>
</evidence>
<accession>A0A3B1ASL6</accession>
<dbReference type="Pfam" id="PF00664">
    <property type="entry name" value="ABC_membrane"/>
    <property type="match status" value="1"/>
</dbReference>
<sequence length="614" mass="69284">MNPNNVKNRDLQNPESETLNSNGQYDWQYILKVAREHKRVLIIANIIALLSVIATVPIPLLMPLLVDEVLLNQPGQLVAFTNFFTPEQWHGPTLYILAILGITVVLRVIGLYLTVWQTRQFTFVSKDVTYRIRHALLLKLQRISMSEYETLGSGSVSSHFVTDINAIDEFIGASISKALIAVLSLIGITLILLLIHWQLALFILLMNPLVIYFTVILGKKVKLLKKKENTAYEIFQQSLVETLDGIQQIRASNREKHYIQRVIKKAQHIKKYSASFSWRSDAANRLSFGIFLIGFDVFRALSMLLVVFSDLSVGEMMAVFGYLWFMTSPVQEILNIQYAYFSANAALARINKLLGLQQEPQYPHNKNPFENKKTVAIKIENVSFAYGDKEPVLNNMNLNIKAGEKIALVGASGGGKSTLVQVLLGMYQHQHGMIYYDEIPITEIGLDIVRDNVATVLQYPAMFNESVRNNITLGIEIDDAEIWQALNVAQLNETIKKLPAQLDTLIGHNGVRLSGGQLQRLAIARMLLTQPKVVILDEATSALDTQTEKHLHTALHEFLKDKTTLIIAHRLSAVKQADRVYVFEDGHIIEQGSHDELMQNKGLYSRLYGVHQDK</sequence>